<keyword evidence="4" id="KW-1185">Reference proteome</keyword>
<reference evidence="3 4" key="1">
    <citation type="submission" date="2024-11" db="EMBL/GenBank/DDBJ databases">
        <authorList>
            <person name="Lucas J.A."/>
        </authorList>
    </citation>
    <scope>NUCLEOTIDE SEQUENCE [LARGE SCALE GENOMIC DNA]</scope>
    <source>
        <strain evidence="3 4">Z 5.4</strain>
    </source>
</reference>
<gene>
    <name evidence="3" type="ORF">ACJEBI_11680</name>
</gene>
<dbReference type="InterPro" id="IPR025711">
    <property type="entry name" value="PepSY"/>
</dbReference>
<accession>A0ABW8RFS9</accession>
<dbReference type="Gene3D" id="3.10.450.40">
    <property type="match status" value="1"/>
</dbReference>
<dbReference type="Proteomes" id="UP001623041">
    <property type="component" value="Unassembled WGS sequence"/>
</dbReference>
<evidence type="ECO:0000259" key="2">
    <source>
        <dbReference type="Pfam" id="PF03413"/>
    </source>
</evidence>
<dbReference type="EMBL" id="JBJHQH010000007">
    <property type="protein sequence ID" value="MFK9092138.1"/>
    <property type="molecule type" value="Genomic_DNA"/>
</dbReference>
<feature type="region of interest" description="Disordered" evidence="1">
    <location>
        <begin position="89"/>
        <end position="129"/>
    </location>
</feature>
<evidence type="ECO:0000313" key="3">
    <source>
        <dbReference type="EMBL" id="MFK9092138.1"/>
    </source>
</evidence>
<evidence type="ECO:0000256" key="1">
    <source>
        <dbReference type="SAM" id="MobiDB-lite"/>
    </source>
</evidence>
<protein>
    <submittedName>
        <fullName evidence="3">PepSY domain-containing protein</fullName>
    </submittedName>
</protein>
<evidence type="ECO:0000313" key="4">
    <source>
        <dbReference type="Proteomes" id="UP001623041"/>
    </source>
</evidence>
<feature type="domain" description="PepSY" evidence="2">
    <location>
        <begin position="33"/>
        <end position="91"/>
    </location>
</feature>
<dbReference type="Pfam" id="PF03413">
    <property type="entry name" value="PepSY"/>
    <property type="match status" value="1"/>
</dbReference>
<comment type="caution">
    <text evidence="3">The sequence shown here is derived from an EMBL/GenBank/DDBJ whole genome shotgun (WGS) entry which is preliminary data.</text>
</comment>
<sequence length="129" mass="14277">MKKLILLLALVIPLGYGAYFQGGLAKAAPKNTPISEKQAKEIALGKVKGEVVKVKLEEDDGRQYYEVIIKKSGSMYEVEIDAKTGKVVEVEHEGSRDDDGHDDDHDDGHGDDHHDDDHDDGHDDDHDDD</sequence>
<name>A0ABW8RFS9_9BACI</name>
<dbReference type="RefSeq" id="WP_406580744.1">
    <property type="nucleotide sequence ID" value="NZ_JBJHQH010000007.1"/>
</dbReference>
<proteinExistence type="predicted"/>
<organism evidence="3 4">
    <name type="scientific">Bacillus salipaludis</name>
    <dbReference type="NCBI Taxonomy" id="2547811"/>
    <lineage>
        <taxon>Bacteria</taxon>
        <taxon>Bacillati</taxon>
        <taxon>Bacillota</taxon>
        <taxon>Bacilli</taxon>
        <taxon>Bacillales</taxon>
        <taxon>Bacillaceae</taxon>
        <taxon>Bacillus</taxon>
    </lineage>
</organism>